<dbReference type="Proteomes" id="UP000824201">
    <property type="component" value="Unassembled WGS sequence"/>
</dbReference>
<dbReference type="InterPro" id="IPR004843">
    <property type="entry name" value="Calcineurin-like_PHP"/>
</dbReference>
<evidence type="ECO:0000313" key="3">
    <source>
        <dbReference type="Proteomes" id="UP000824201"/>
    </source>
</evidence>
<accession>A0A9D1JCL1</accession>
<reference evidence="2" key="2">
    <citation type="journal article" date="2021" name="PeerJ">
        <title>Extensive microbial diversity within the chicken gut microbiome revealed by metagenomics and culture.</title>
        <authorList>
            <person name="Gilroy R."/>
            <person name="Ravi A."/>
            <person name="Getino M."/>
            <person name="Pursley I."/>
            <person name="Horton D.L."/>
            <person name="Alikhan N.F."/>
            <person name="Baker D."/>
            <person name="Gharbi K."/>
            <person name="Hall N."/>
            <person name="Watson M."/>
            <person name="Adriaenssens E.M."/>
            <person name="Foster-Nyarko E."/>
            <person name="Jarju S."/>
            <person name="Secka A."/>
            <person name="Antonio M."/>
            <person name="Oren A."/>
            <person name="Chaudhuri R.R."/>
            <person name="La Ragione R."/>
            <person name="Hildebrand F."/>
            <person name="Pallen M.J."/>
        </authorList>
    </citation>
    <scope>NUCLEOTIDE SEQUENCE</scope>
    <source>
        <strain evidence="2">ChiW13-3771</strain>
    </source>
</reference>
<evidence type="ECO:0000259" key="1">
    <source>
        <dbReference type="Pfam" id="PF00149"/>
    </source>
</evidence>
<dbReference type="AlphaFoldDB" id="A0A9D1JCL1"/>
<dbReference type="InterPro" id="IPR051918">
    <property type="entry name" value="STPP_CPPED1"/>
</dbReference>
<dbReference type="Gene3D" id="3.60.21.10">
    <property type="match status" value="1"/>
</dbReference>
<reference evidence="2" key="1">
    <citation type="submission" date="2020-10" db="EMBL/GenBank/DDBJ databases">
        <authorList>
            <person name="Gilroy R."/>
        </authorList>
    </citation>
    <scope>NUCLEOTIDE SEQUENCE</scope>
    <source>
        <strain evidence="2">ChiW13-3771</strain>
    </source>
</reference>
<dbReference type="InterPro" id="IPR029052">
    <property type="entry name" value="Metallo-depent_PP-like"/>
</dbReference>
<feature type="domain" description="Calcineurin-like phosphoesterase" evidence="1">
    <location>
        <begin position="105"/>
        <end position="309"/>
    </location>
</feature>
<dbReference type="PANTHER" id="PTHR43143">
    <property type="entry name" value="METALLOPHOSPHOESTERASE, CALCINEURIN SUPERFAMILY"/>
    <property type="match status" value="1"/>
</dbReference>
<organism evidence="2 3">
    <name type="scientific">Candidatus Fimimorpha faecalis</name>
    <dbReference type="NCBI Taxonomy" id="2840824"/>
    <lineage>
        <taxon>Bacteria</taxon>
        <taxon>Bacillati</taxon>
        <taxon>Bacillota</taxon>
        <taxon>Clostridia</taxon>
        <taxon>Eubacteriales</taxon>
        <taxon>Candidatus Fimimorpha</taxon>
    </lineage>
</organism>
<name>A0A9D1JCL1_9FIRM</name>
<protein>
    <submittedName>
        <fullName evidence="2">Metallophosphoesterase</fullName>
    </submittedName>
</protein>
<dbReference type="SUPFAM" id="SSF56300">
    <property type="entry name" value="Metallo-dependent phosphatases"/>
    <property type="match status" value="1"/>
</dbReference>
<proteinExistence type="predicted"/>
<evidence type="ECO:0000313" key="2">
    <source>
        <dbReference type="EMBL" id="HIR88049.1"/>
    </source>
</evidence>
<dbReference type="Pfam" id="PF00149">
    <property type="entry name" value="Metallophos"/>
    <property type="match status" value="1"/>
</dbReference>
<sequence>MELKVKFFEQGTMDGSYCFYAPGCVVGFLSWADEDGALKNWIPFGYIPLDAYGRGSVRLLGGRGIPPAATHIYVRAVQDDLTQWRESLIPIPQECRTLPMQEEIHFCVMSDLHLSTKMGTVMQAFSMAKGADALLLAGDMTNDGTKHQYDLLKNCLSSILPKTPVFSVIGNHDIPKISPDQKEQSDTEHYYRFQKWLLEGTERKVPDIEYGPDGAYAVRLGKVEVIGLQVVTNQRKFLFKEGRQLEWLDQHLAKNQQLSWHLILCHAPLLHHNPKREAETNHPYLNRDQQLQEIVDRYGRVIFISGHTHLSMDNLDGCVEWEKNSYNLYVNDGSIRPTDLLSNEIIQPSEWKNGTVLDIRICDAEVEIITRSVRDGKSHARGYYRVKKGDIKR</sequence>
<comment type="caution">
    <text evidence="2">The sequence shown here is derived from an EMBL/GenBank/DDBJ whole genome shotgun (WGS) entry which is preliminary data.</text>
</comment>
<dbReference type="GO" id="GO:0016787">
    <property type="term" value="F:hydrolase activity"/>
    <property type="evidence" value="ECO:0007669"/>
    <property type="project" value="InterPro"/>
</dbReference>
<gene>
    <name evidence="2" type="ORF">IAC96_03780</name>
</gene>
<dbReference type="PANTHER" id="PTHR43143:SF4">
    <property type="entry name" value="CALCINEURIN-LIKE PHOSPHOESTERASE DOMAIN-CONTAINING PROTEIN"/>
    <property type="match status" value="1"/>
</dbReference>
<dbReference type="EMBL" id="DVHN01000045">
    <property type="protein sequence ID" value="HIR88049.1"/>
    <property type="molecule type" value="Genomic_DNA"/>
</dbReference>